<sequence>MSIYQLVLLSKITDQLSIKEKFMRKNQILSAIAVTLACAVLSCRKNAVPPAQQRVNQPVINSVQSGGSITVGIGSPLQKIDLIGAGCYFYSGHLVNGITNFTDASNWLWHDLNVNVFKIVLRADGVEDVNDNTDPNNTDFSKFNFTGNSNLVDQITALKKAQLINPAIKVWAIVLSPPKYLKTNNSVNNGGTLNAGVTNAYSEFGEFLYAHIKNLKDNGITVNYLSLMNEPDYPSSGIAYESAEFTTAQAQSVYTSTAGWLKTKLQSLSISVPVFASPDCIDVTHTGSYVSGLNASGNVSLFTTHQYFNSSAANFSSASSSAGAKGLYMTEWHAGFGMGTTPDELTAALDLVNKFHDAFRGGAKGWLYFEWGNPETNFGGLLYTPWGAPAVRKKNYYVFQQYTANLLNENYIPTTLTGITNFGADNVSAFTTSNKADIHVVNWNTDPQNRVRLYFGGNISTIRIYRTSATENNALIWSQDNVNQNYYDVDYAGKSFTTVRVTW</sequence>
<organism evidence="6 7">
    <name type="scientific">Mucilaginibacter gossypii</name>
    <dbReference type="NCBI Taxonomy" id="551996"/>
    <lineage>
        <taxon>Bacteria</taxon>
        <taxon>Pseudomonadati</taxon>
        <taxon>Bacteroidota</taxon>
        <taxon>Sphingobacteriia</taxon>
        <taxon>Sphingobacteriales</taxon>
        <taxon>Sphingobacteriaceae</taxon>
        <taxon>Mucilaginibacter</taxon>
    </lineage>
</organism>
<reference evidence="7" key="1">
    <citation type="submission" date="2016-10" db="EMBL/GenBank/DDBJ databases">
        <authorList>
            <person name="Varghese N."/>
            <person name="Submissions S."/>
        </authorList>
    </citation>
    <scope>NUCLEOTIDE SEQUENCE [LARGE SCALE GENOMIC DNA]</scope>
    <source>
        <strain evidence="7">Gh-67</strain>
    </source>
</reference>
<feature type="domain" description="Glycosyl hydrolase family 30 TIM-barrel" evidence="5">
    <location>
        <begin position="136"/>
        <end position="247"/>
    </location>
</feature>
<proteinExistence type="inferred from homology"/>
<accession>A0A1G7XPY7</accession>
<keyword evidence="7" id="KW-1185">Reference proteome</keyword>
<name>A0A1G7XPY7_9SPHI</name>
<dbReference type="InterPro" id="IPR033453">
    <property type="entry name" value="Glyco_hydro_30_TIM-barrel"/>
</dbReference>
<evidence type="ECO:0000256" key="4">
    <source>
        <dbReference type="RuleBase" id="RU361188"/>
    </source>
</evidence>
<comment type="similarity">
    <text evidence="1 4">Belongs to the glycosyl hydrolase 30 family.</text>
</comment>
<keyword evidence="2" id="KW-0732">Signal</keyword>
<dbReference type="EMBL" id="FNCG01000005">
    <property type="protein sequence ID" value="SDG86254.1"/>
    <property type="molecule type" value="Genomic_DNA"/>
</dbReference>
<dbReference type="GO" id="GO:0006665">
    <property type="term" value="P:sphingolipid metabolic process"/>
    <property type="evidence" value="ECO:0007669"/>
    <property type="project" value="InterPro"/>
</dbReference>
<dbReference type="Gene3D" id="3.20.20.80">
    <property type="entry name" value="Glycosidases"/>
    <property type="match status" value="1"/>
</dbReference>
<keyword evidence="4" id="KW-0326">Glycosidase</keyword>
<evidence type="ECO:0000259" key="5">
    <source>
        <dbReference type="Pfam" id="PF02055"/>
    </source>
</evidence>
<protein>
    <submittedName>
        <fullName evidence="6">O-Glycosyl hydrolase family 30</fullName>
    </submittedName>
</protein>
<dbReference type="InterPro" id="IPR001139">
    <property type="entry name" value="Glyco_hydro_30"/>
</dbReference>
<evidence type="ECO:0000313" key="6">
    <source>
        <dbReference type="EMBL" id="SDG86254.1"/>
    </source>
</evidence>
<evidence type="ECO:0000256" key="2">
    <source>
        <dbReference type="ARBA" id="ARBA00022729"/>
    </source>
</evidence>
<dbReference type="GO" id="GO:0016020">
    <property type="term" value="C:membrane"/>
    <property type="evidence" value="ECO:0007669"/>
    <property type="project" value="GOC"/>
</dbReference>
<evidence type="ECO:0000313" key="7">
    <source>
        <dbReference type="Proteomes" id="UP000199705"/>
    </source>
</evidence>
<evidence type="ECO:0000256" key="1">
    <source>
        <dbReference type="ARBA" id="ARBA00005382"/>
    </source>
</evidence>
<keyword evidence="3 4" id="KW-0378">Hydrolase</keyword>
<dbReference type="AlphaFoldDB" id="A0A1G7XPY7"/>
<dbReference type="InterPro" id="IPR017853">
    <property type="entry name" value="GH"/>
</dbReference>
<dbReference type="Proteomes" id="UP000199705">
    <property type="component" value="Unassembled WGS sequence"/>
</dbReference>
<dbReference type="GO" id="GO:0004348">
    <property type="term" value="F:glucosylceramidase activity"/>
    <property type="evidence" value="ECO:0007669"/>
    <property type="project" value="InterPro"/>
</dbReference>
<dbReference type="SUPFAM" id="SSF51445">
    <property type="entry name" value="(Trans)glycosidases"/>
    <property type="match status" value="1"/>
</dbReference>
<dbReference type="PANTHER" id="PTHR11069">
    <property type="entry name" value="GLUCOSYLCERAMIDASE"/>
    <property type="match status" value="1"/>
</dbReference>
<gene>
    <name evidence="6" type="ORF">SAMN05192573_105134</name>
</gene>
<evidence type="ECO:0000256" key="3">
    <source>
        <dbReference type="ARBA" id="ARBA00022801"/>
    </source>
</evidence>
<dbReference type="Pfam" id="PF02055">
    <property type="entry name" value="Glyco_hydro_30"/>
    <property type="match status" value="1"/>
</dbReference>